<protein>
    <recommendedName>
        <fullName evidence="3">Secreted protein</fullName>
    </recommendedName>
</protein>
<evidence type="ECO:0000313" key="2">
    <source>
        <dbReference type="EMBL" id="JAW16004.1"/>
    </source>
</evidence>
<feature type="signal peptide" evidence="1">
    <location>
        <begin position="1"/>
        <end position="21"/>
    </location>
</feature>
<accession>A0A224XXH3</accession>
<reference evidence="2" key="1">
    <citation type="journal article" date="2018" name="PLoS Negl. Trop. Dis.">
        <title>An insight into the salivary gland and fat body transcriptome of Panstrongylus lignarius (Hemiptera: Heteroptera), the main vector of Chagas disease in Peru.</title>
        <authorList>
            <person name="Nevoa J.C."/>
            <person name="Mendes M.T."/>
            <person name="da Silva M.V."/>
            <person name="Soares S.C."/>
            <person name="Oliveira C.J.F."/>
            <person name="Ribeiro J.M.C."/>
        </authorList>
    </citation>
    <scope>NUCLEOTIDE SEQUENCE</scope>
</reference>
<proteinExistence type="predicted"/>
<keyword evidence="1" id="KW-0732">Signal</keyword>
<feature type="chain" id="PRO_5012872338" description="Secreted protein" evidence="1">
    <location>
        <begin position="22"/>
        <end position="72"/>
    </location>
</feature>
<organism evidence="2">
    <name type="scientific">Panstrongylus lignarius</name>
    <dbReference type="NCBI Taxonomy" id="156445"/>
    <lineage>
        <taxon>Eukaryota</taxon>
        <taxon>Metazoa</taxon>
        <taxon>Ecdysozoa</taxon>
        <taxon>Arthropoda</taxon>
        <taxon>Hexapoda</taxon>
        <taxon>Insecta</taxon>
        <taxon>Pterygota</taxon>
        <taxon>Neoptera</taxon>
        <taxon>Paraneoptera</taxon>
        <taxon>Hemiptera</taxon>
        <taxon>Heteroptera</taxon>
        <taxon>Panheteroptera</taxon>
        <taxon>Cimicomorpha</taxon>
        <taxon>Reduviidae</taxon>
        <taxon>Triatominae</taxon>
        <taxon>Panstrongylus</taxon>
    </lineage>
</organism>
<dbReference type="EMBL" id="GFTR01000422">
    <property type="protein sequence ID" value="JAW16004.1"/>
    <property type="molecule type" value="Transcribed_RNA"/>
</dbReference>
<name>A0A224XXH3_9HEMI</name>
<dbReference type="AlphaFoldDB" id="A0A224XXH3"/>
<evidence type="ECO:0000256" key="1">
    <source>
        <dbReference type="SAM" id="SignalP"/>
    </source>
</evidence>
<sequence>MLRNIILLLHFCGRWFTIGSAIVRSEIRNKTSISRRCVASVVRTVYILCNVTIEDLGGCTVRPSITISTFSS</sequence>
<evidence type="ECO:0008006" key="3">
    <source>
        <dbReference type="Google" id="ProtNLM"/>
    </source>
</evidence>